<accession>A0A9P9AUI5</accession>
<dbReference type="InterPro" id="IPR049900">
    <property type="entry name" value="PKS_mFAS_DH"/>
</dbReference>
<feature type="region of interest" description="N-terminal hotdog fold" evidence="5">
    <location>
        <begin position="1288"/>
        <end position="1421"/>
    </location>
</feature>
<dbReference type="OrthoDB" id="329835at2759"/>
<feature type="domain" description="Ketosynthase family 3 (KS3)" evidence="8">
    <location>
        <begin position="367"/>
        <end position="799"/>
    </location>
</feature>
<organism evidence="10 11">
    <name type="scientific">Thelonectria olida</name>
    <dbReference type="NCBI Taxonomy" id="1576542"/>
    <lineage>
        <taxon>Eukaryota</taxon>
        <taxon>Fungi</taxon>
        <taxon>Dikarya</taxon>
        <taxon>Ascomycota</taxon>
        <taxon>Pezizomycotina</taxon>
        <taxon>Sordariomycetes</taxon>
        <taxon>Hypocreomycetidae</taxon>
        <taxon>Hypocreales</taxon>
        <taxon>Nectriaceae</taxon>
        <taxon>Thelonectria</taxon>
    </lineage>
</organism>
<dbReference type="InterPro" id="IPR020841">
    <property type="entry name" value="PKS_Beta-ketoAc_synthase_dom"/>
</dbReference>
<dbReference type="Gene3D" id="3.40.50.1820">
    <property type="entry name" value="alpha/beta hydrolase"/>
    <property type="match status" value="1"/>
</dbReference>
<dbReference type="CDD" id="cd00833">
    <property type="entry name" value="PKS"/>
    <property type="match status" value="1"/>
</dbReference>
<keyword evidence="3" id="KW-0808">Transferase</keyword>
<dbReference type="InterPro" id="IPR014043">
    <property type="entry name" value="Acyl_transferase_dom"/>
</dbReference>
<dbReference type="FunFam" id="3.40.366.10:FF:000002">
    <property type="entry name" value="Probable polyketide synthase 2"/>
    <property type="match status" value="1"/>
</dbReference>
<dbReference type="SUPFAM" id="SSF47336">
    <property type="entry name" value="ACP-like"/>
    <property type="match status" value="2"/>
</dbReference>
<feature type="domain" description="Carrier" evidence="7">
    <location>
        <begin position="1638"/>
        <end position="1715"/>
    </location>
</feature>
<dbReference type="Pfam" id="PF02801">
    <property type="entry name" value="Ketoacyl-synt_C"/>
    <property type="match status" value="1"/>
</dbReference>
<evidence type="ECO:0000259" key="8">
    <source>
        <dbReference type="PROSITE" id="PS52004"/>
    </source>
</evidence>
<dbReference type="InterPro" id="IPR001031">
    <property type="entry name" value="Thioesterase"/>
</dbReference>
<dbReference type="PROSITE" id="PS52004">
    <property type="entry name" value="KS3_2"/>
    <property type="match status" value="1"/>
</dbReference>
<dbReference type="SMART" id="SM00823">
    <property type="entry name" value="PKS_PP"/>
    <property type="match status" value="2"/>
</dbReference>
<dbReference type="GO" id="GO:0006633">
    <property type="term" value="P:fatty acid biosynthetic process"/>
    <property type="evidence" value="ECO:0007669"/>
    <property type="project" value="InterPro"/>
</dbReference>
<feature type="domain" description="PKS/mFAS DH" evidence="9">
    <location>
        <begin position="1288"/>
        <end position="1594"/>
    </location>
</feature>
<dbReference type="InterPro" id="IPR009081">
    <property type="entry name" value="PP-bd_ACP"/>
</dbReference>
<dbReference type="Pfam" id="PF16073">
    <property type="entry name" value="SAT"/>
    <property type="match status" value="1"/>
</dbReference>
<protein>
    <recommendedName>
        <fullName evidence="12">Polyketide synthase</fullName>
    </recommendedName>
</protein>
<dbReference type="PROSITE" id="PS50075">
    <property type="entry name" value="CARRIER"/>
    <property type="match status" value="2"/>
</dbReference>
<dbReference type="FunFam" id="3.10.129.110:FF:000001">
    <property type="entry name" value="Sterigmatocystin biosynthesis polyketide synthase"/>
    <property type="match status" value="1"/>
</dbReference>
<feature type="domain" description="Carrier" evidence="7">
    <location>
        <begin position="1745"/>
        <end position="1822"/>
    </location>
</feature>
<dbReference type="SUPFAM" id="SSF55048">
    <property type="entry name" value="Probable ACP-binding domain of malonyl-CoA ACP transacylase"/>
    <property type="match status" value="1"/>
</dbReference>
<dbReference type="Pfam" id="PF00109">
    <property type="entry name" value="ketoacyl-synt"/>
    <property type="match status" value="1"/>
</dbReference>
<keyword evidence="4" id="KW-0511">Multifunctional enzyme</keyword>
<dbReference type="GO" id="GO:0004312">
    <property type="term" value="F:fatty acid synthase activity"/>
    <property type="evidence" value="ECO:0007669"/>
    <property type="project" value="TreeGrafter"/>
</dbReference>
<proteinExistence type="predicted"/>
<dbReference type="InterPro" id="IPR016036">
    <property type="entry name" value="Malonyl_transacylase_ACP-bd"/>
</dbReference>
<name>A0A9P9AUI5_9HYPO</name>
<dbReference type="Gene3D" id="3.40.47.10">
    <property type="match status" value="1"/>
</dbReference>
<dbReference type="Gene3D" id="3.10.129.110">
    <property type="entry name" value="Polyketide synthase dehydratase"/>
    <property type="match status" value="1"/>
</dbReference>
<dbReference type="PANTHER" id="PTHR43775:SF45">
    <property type="entry name" value="CONIDIAL PIGMENT POLYKETIDE SYNTHASE ALB1"/>
    <property type="match status" value="1"/>
</dbReference>
<gene>
    <name evidence="10" type="ORF">B0T10DRAFT_587235</name>
</gene>
<evidence type="ECO:0000256" key="3">
    <source>
        <dbReference type="ARBA" id="ARBA00022679"/>
    </source>
</evidence>
<dbReference type="InterPro" id="IPR014031">
    <property type="entry name" value="Ketoacyl_synth_C"/>
</dbReference>
<dbReference type="SMART" id="SM00827">
    <property type="entry name" value="PKS_AT"/>
    <property type="match status" value="1"/>
</dbReference>
<dbReference type="InterPro" id="IPR020806">
    <property type="entry name" value="PKS_PP-bd"/>
</dbReference>
<dbReference type="PANTHER" id="PTHR43775">
    <property type="entry name" value="FATTY ACID SYNTHASE"/>
    <property type="match status" value="1"/>
</dbReference>
<dbReference type="InterPro" id="IPR050091">
    <property type="entry name" value="PKS_NRPS_Biosynth_Enz"/>
</dbReference>
<feature type="compositionally biased region" description="Low complexity" evidence="6">
    <location>
        <begin position="1599"/>
        <end position="1609"/>
    </location>
</feature>
<dbReference type="InterPro" id="IPR032088">
    <property type="entry name" value="SAT"/>
</dbReference>
<evidence type="ECO:0000256" key="5">
    <source>
        <dbReference type="PROSITE-ProRule" id="PRU01363"/>
    </source>
</evidence>
<dbReference type="InterPro" id="IPR001227">
    <property type="entry name" value="Ac_transferase_dom_sf"/>
</dbReference>
<dbReference type="InterPro" id="IPR030918">
    <property type="entry name" value="PT_fungal_PKS"/>
</dbReference>
<keyword evidence="1" id="KW-0596">Phosphopantetheine</keyword>
<evidence type="ECO:0000256" key="6">
    <source>
        <dbReference type="SAM" id="MobiDB-lite"/>
    </source>
</evidence>
<evidence type="ECO:0000313" key="11">
    <source>
        <dbReference type="Proteomes" id="UP000777438"/>
    </source>
</evidence>
<dbReference type="SUPFAM" id="SSF53474">
    <property type="entry name" value="alpha/beta-Hydrolases"/>
    <property type="match status" value="1"/>
</dbReference>
<evidence type="ECO:0000259" key="7">
    <source>
        <dbReference type="PROSITE" id="PS50075"/>
    </source>
</evidence>
<dbReference type="InterPro" id="IPR029058">
    <property type="entry name" value="AB_hydrolase_fold"/>
</dbReference>
<keyword evidence="2" id="KW-0597">Phosphoprotein</keyword>
<sequence length="2119" mass="231794">MGFCNLLLLGDLSVTFEDDLRVLLHVRDNPLLSSFLEQAGARIRDEIGSLSTQRQSLFPRFTTLIDLVSKLGETEGTPILRFCLLSICQVGQFLDYYSRDGRQYPTSQDTYCLGVCAGSFAAAAISCSRSLTELIPLAVETTIAAFRTSLCSLIIKEDVVGSDGHSQGPWSVIVSGEESDIQRKIEAYTASDNLLQTWQPYISAVTPNHVTLSGPPGVLNSFISSTQMKAHGLSIHSPYHAPHLFYDDSIQKIVDSLFAGPSQTHATSLKMLSPFTGKAETAESYKTLLETVIKNSLQEQVRWDRILDVMVCTFQDQNIQSCNLLPLGSNASQLLSNALSRANIEVQIQKVFEPTKPSTSQHGHFADSKIAIIGYSGRFPDSASNEAFWDLLRAGKDVHREVPPDRFNWKTHYDPTGKTKNTTRVKYGCWIEEPGLFDARFFNISPREAENMDPAQRLAITTVYESIEMAGMVLNRTPSTQQDRIGVFFGTTSDDYREVNSGQKVDTYFIPGGNRAFVPGRISYFFRFSGPSLSMDTACSSSFAAIQTACAYLWRGECDTAVAGGTNVLTSPDNFVGLDRGHFLTTTGNCNAFDDGASGYCRSDAVGSVILKRLEDAEMDNDPIFGIIAGATTNHCGQTDSITRPHEGDQTSVFKRIVRHAGVNPLDVSYVEMHGTGTQAGDATEMNSVLSVFVPERQRMPRHPLYLGSAKANIGHAESASGVSSLIKVLMMMKHSEIPPHCGIKTKINHNYPLDLKERGVNIAFQPVPWVREQACGKRYAFLNNFSAAGGNTAVLLEDAPLPVDEKPKDPRTFHLVALSSKTAKALKGNMETLISHLETHPEVSVSDLSYTTTARRLQHSYRVVAVGNDATSISQSLKKKLAKIDPKPIPPAAKIPKVAFIFTGQGAFYCGLGKELFTHVSSFREDVERFDRISQQQGFSSFLSIVRNTDAGEANDSLVTQLAITCIQMALSRLWKSWGVKPSLAMGHSLGEYAALFAADVLSATDTIFLVGTRAQLLKKHCKPGTHSMLAVKATEEAVRSLIKGSSAEVACLNQPTSNVVSGTINEIDRLKGLFKDAGHDTTSLDVPFAFHSPQVEPILDEFEAAAQTVSFRAPTVPYVSPLLSEVITEGGILGGSYLVKACRQAVNFQGALEAASGTEFVNEKMMWLEIGPHPICSGMVKGTLGSTFNTAATLRKDTDTWKVLATTLEMLHLSGIEIDWNEYHRDFAKFNSVVELPRYSWDLKNYWIMYRNDFCLTKGEGTQPVQEVPAPAETRATFKYISPSLQRVIEESHGDASSTILVESEVHDPKLLPIFTGHKVNGAELCPSSLWGDIALHVASYFMEQQSMDSKSMGMDVAKMDIAKPLVHNPSLSSQLFRVSATADWSKNSIKVSIFSVNAQGKKTMDHATCTVHLVRATTWTKEWKRNAYLIQGRIKALRQAVDDGDAHRMKPAIVYRLFANIVEYAPPYQGMREVVLDSHELEAFSTVKFQVDGQGFHFNPQWMDSVGGIAGFIMNGNDSPHPNAEVFINHGWDSFKCISAPEFGKTYHCYNRMQLLEGTLYAGDTYIFDGDQIIGVIEQVKFLGVPRRALDGLRPAGAKAAEARSAPSPPPTKKAKHKPAPLPIAKTPKQSPAPAPSGGVWLGILAIISEEVGVDLADLKPDLEFAELGLDSLLSLTITGRMREELDLDLPSAIFVDCPTVKELQQLHGNNETTTTLVSTAVSSSEDDSGTSTPGTSLASEKDSLDYIHILRSTISEETGIQLEDLTPSTRLDEIGVDSLLALTTMGRLSETFEVDLPSTLFADSETLFEVEKAIGSVLGVDTKPSIPIPAPAIPASQQLGNLQDPVVKNAPHATSVLLQGSSKTAKAILFMFPDGSGSASSYATMSHIDPKVAVYGLNCPWRTTPEDMARSKCTLTQLSAKFVNELQRRQPTGPYHLGGWSAGGICAFEAARQLVAAGEVVETLILIDSPNPIGLQNPPARMYDFFQQLGIFGTGAGIPKWLRPHFDAFIGMLDAYEPTPWNKSLGPAPKTLMLYAPDGVCKDPNGPRPEIRPDDPREMIWLINDRTDFSADGWASLLGRDRLSVEVLEGVHHFSMMDSGPQMDKMCAHMKKAFF</sequence>
<evidence type="ECO:0000256" key="1">
    <source>
        <dbReference type="ARBA" id="ARBA00022450"/>
    </source>
</evidence>
<dbReference type="GO" id="GO:0031177">
    <property type="term" value="F:phosphopantetheine binding"/>
    <property type="evidence" value="ECO:0007669"/>
    <property type="project" value="InterPro"/>
</dbReference>
<dbReference type="EMBL" id="JAGPYM010000004">
    <property type="protein sequence ID" value="KAH6895749.1"/>
    <property type="molecule type" value="Genomic_DNA"/>
</dbReference>
<dbReference type="Gene3D" id="3.30.70.3290">
    <property type="match status" value="1"/>
</dbReference>
<feature type="compositionally biased region" description="Polar residues" evidence="6">
    <location>
        <begin position="1733"/>
        <end position="1742"/>
    </location>
</feature>
<feature type="region of interest" description="Disordered" evidence="6">
    <location>
        <begin position="1723"/>
        <end position="1742"/>
    </location>
</feature>
<evidence type="ECO:0000259" key="9">
    <source>
        <dbReference type="PROSITE" id="PS52019"/>
    </source>
</evidence>
<dbReference type="Gene3D" id="3.30.70.250">
    <property type="entry name" value="Malonyl-CoA ACP transacylase, ACP-binding"/>
    <property type="match status" value="1"/>
</dbReference>
<evidence type="ECO:0000256" key="4">
    <source>
        <dbReference type="ARBA" id="ARBA00023268"/>
    </source>
</evidence>
<dbReference type="Gene3D" id="1.10.1200.10">
    <property type="entry name" value="ACP-like"/>
    <property type="match status" value="2"/>
</dbReference>
<dbReference type="InterPro" id="IPR042104">
    <property type="entry name" value="PKS_dehydratase_sf"/>
</dbReference>
<dbReference type="SUPFAM" id="SSF52151">
    <property type="entry name" value="FabD/lysophospholipase-like"/>
    <property type="match status" value="1"/>
</dbReference>
<dbReference type="FunFam" id="1.10.1200.10:FF:000011">
    <property type="entry name" value="Sterigmatocystin biosynthesis polyketide synthase"/>
    <property type="match status" value="1"/>
</dbReference>
<dbReference type="PROSITE" id="PS00012">
    <property type="entry name" value="PHOSPHOPANTETHEINE"/>
    <property type="match status" value="1"/>
</dbReference>
<evidence type="ECO:0000256" key="2">
    <source>
        <dbReference type="ARBA" id="ARBA00022553"/>
    </source>
</evidence>
<dbReference type="InterPro" id="IPR006162">
    <property type="entry name" value="Ppantetheine_attach_site"/>
</dbReference>
<dbReference type="Pfam" id="PF22621">
    <property type="entry name" value="CurL-like_PKS_C"/>
    <property type="match status" value="1"/>
</dbReference>
<reference evidence="10 11" key="1">
    <citation type="journal article" date="2021" name="Nat. Commun.">
        <title>Genetic determinants of endophytism in the Arabidopsis root mycobiome.</title>
        <authorList>
            <person name="Mesny F."/>
            <person name="Miyauchi S."/>
            <person name="Thiergart T."/>
            <person name="Pickel B."/>
            <person name="Atanasova L."/>
            <person name="Karlsson M."/>
            <person name="Huettel B."/>
            <person name="Barry K.W."/>
            <person name="Haridas S."/>
            <person name="Chen C."/>
            <person name="Bauer D."/>
            <person name="Andreopoulos W."/>
            <person name="Pangilinan J."/>
            <person name="LaButti K."/>
            <person name="Riley R."/>
            <person name="Lipzen A."/>
            <person name="Clum A."/>
            <person name="Drula E."/>
            <person name="Henrissat B."/>
            <person name="Kohler A."/>
            <person name="Grigoriev I.V."/>
            <person name="Martin F.M."/>
            <person name="Hacquard S."/>
        </authorList>
    </citation>
    <scope>NUCLEOTIDE SEQUENCE [LARGE SCALE GENOMIC DNA]</scope>
    <source>
        <strain evidence="10 11">MPI-CAGE-CH-0241</strain>
    </source>
</reference>
<comment type="caution">
    <text evidence="10">The sequence shown here is derived from an EMBL/GenBank/DDBJ whole genome shotgun (WGS) entry which is preliminary data.</text>
</comment>
<dbReference type="InterPro" id="IPR016039">
    <property type="entry name" value="Thiolase-like"/>
</dbReference>
<dbReference type="PROSITE" id="PS52019">
    <property type="entry name" value="PKS_MFAS_DH"/>
    <property type="match status" value="1"/>
</dbReference>
<dbReference type="Proteomes" id="UP000777438">
    <property type="component" value="Unassembled WGS sequence"/>
</dbReference>
<feature type="active site" description="Proton acceptor; for dehydratase activity" evidence="5">
    <location>
        <position position="1320"/>
    </location>
</feature>
<feature type="region of interest" description="Disordered" evidence="6">
    <location>
        <begin position="1599"/>
        <end position="1637"/>
    </location>
</feature>
<dbReference type="Pfam" id="PF00975">
    <property type="entry name" value="Thioesterase"/>
    <property type="match status" value="1"/>
</dbReference>
<feature type="active site" description="Proton donor; for dehydratase activity" evidence="5">
    <location>
        <position position="1507"/>
    </location>
</feature>
<dbReference type="InterPro" id="IPR036736">
    <property type="entry name" value="ACP-like_sf"/>
</dbReference>
<dbReference type="SUPFAM" id="SSF53901">
    <property type="entry name" value="Thiolase-like"/>
    <property type="match status" value="1"/>
</dbReference>
<feature type="region of interest" description="C-terminal hotdog fold" evidence="5">
    <location>
        <begin position="1449"/>
        <end position="1594"/>
    </location>
</feature>
<dbReference type="InterPro" id="IPR016035">
    <property type="entry name" value="Acyl_Trfase/lysoPLipase"/>
</dbReference>
<dbReference type="SMART" id="SM00825">
    <property type="entry name" value="PKS_KS"/>
    <property type="match status" value="1"/>
</dbReference>
<dbReference type="NCBIfam" id="TIGR04532">
    <property type="entry name" value="PT_fungal_PKS"/>
    <property type="match status" value="1"/>
</dbReference>
<dbReference type="Pfam" id="PF00698">
    <property type="entry name" value="Acyl_transf_1"/>
    <property type="match status" value="1"/>
</dbReference>
<dbReference type="Pfam" id="PF00550">
    <property type="entry name" value="PP-binding"/>
    <property type="match status" value="2"/>
</dbReference>
<dbReference type="InterPro" id="IPR018201">
    <property type="entry name" value="Ketoacyl_synth_AS"/>
</dbReference>
<dbReference type="GO" id="GO:0044550">
    <property type="term" value="P:secondary metabolite biosynthetic process"/>
    <property type="evidence" value="ECO:0007669"/>
    <property type="project" value="TreeGrafter"/>
</dbReference>
<dbReference type="PROSITE" id="PS00606">
    <property type="entry name" value="KS3_1"/>
    <property type="match status" value="1"/>
</dbReference>
<evidence type="ECO:0000313" key="10">
    <source>
        <dbReference type="EMBL" id="KAH6895749.1"/>
    </source>
</evidence>
<keyword evidence="11" id="KW-1185">Reference proteome</keyword>
<dbReference type="InterPro" id="IPR014030">
    <property type="entry name" value="Ketoacyl_synth_N"/>
</dbReference>
<evidence type="ECO:0008006" key="12">
    <source>
        <dbReference type="Google" id="ProtNLM"/>
    </source>
</evidence>
<dbReference type="GO" id="GO:0004315">
    <property type="term" value="F:3-oxoacyl-[acyl-carrier-protein] synthase activity"/>
    <property type="evidence" value="ECO:0007669"/>
    <property type="project" value="InterPro"/>
</dbReference>
<dbReference type="Gene3D" id="3.40.366.10">
    <property type="entry name" value="Malonyl-Coenzyme A Acyl Carrier Protein, domain 2"/>
    <property type="match status" value="2"/>
</dbReference>